<keyword evidence="2" id="KW-0675">Receptor</keyword>
<dbReference type="Pfam" id="PF07715">
    <property type="entry name" value="Plug"/>
    <property type="match status" value="1"/>
</dbReference>
<evidence type="ECO:0000259" key="1">
    <source>
        <dbReference type="Pfam" id="PF07715"/>
    </source>
</evidence>
<dbReference type="SUPFAM" id="SSF56935">
    <property type="entry name" value="Porins"/>
    <property type="match status" value="1"/>
</dbReference>
<dbReference type="InterPro" id="IPR012910">
    <property type="entry name" value="Plug_dom"/>
</dbReference>
<dbReference type="InterPro" id="IPR037066">
    <property type="entry name" value="Plug_dom_sf"/>
</dbReference>
<dbReference type="Gene3D" id="2.170.130.10">
    <property type="entry name" value="TonB-dependent receptor, plug domain"/>
    <property type="match status" value="1"/>
</dbReference>
<comment type="caution">
    <text evidence="2">The sequence shown here is derived from an EMBL/GenBank/DDBJ whole genome shotgun (WGS) entry which is preliminary data.</text>
</comment>
<reference evidence="2" key="1">
    <citation type="submission" date="2019-03" db="EMBL/GenBank/DDBJ databases">
        <title>Single cell metagenomics reveals metabolic interactions within the superorganism composed of flagellate Streblomastix strix and complex community of Bacteroidetes bacteria on its surface.</title>
        <authorList>
            <person name="Treitli S.C."/>
            <person name="Kolisko M."/>
            <person name="Husnik F."/>
            <person name="Keeling P."/>
            <person name="Hampl V."/>
        </authorList>
    </citation>
    <scope>NUCLEOTIDE SEQUENCE</scope>
    <source>
        <strain evidence="2">STM</strain>
    </source>
</reference>
<dbReference type="EMBL" id="SNRY01000633">
    <property type="protein sequence ID" value="KAA6338231.1"/>
    <property type="molecule type" value="Genomic_DNA"/>
</dbReference>
<name>A0A5J4RYU5_9ZZZZ</name>
<organism evidence="2">
    <name type="scientific">termite gut metagenome</name>
    <dbReference type="NCBI Taxonomy" id="433724"/>
    <lineage>
        <taxon>unclassified sequences</taxon>
        <taxon>metagenomes</taxon>
        <taxon>organismal metagenomes</taxon>
    </lineage>
</organism>
<accession>A0A5J4RYU5</accession>
<sequence>MLGYGAATRKADLSASVGLVQNMDVVKNRPVTDAAAMLQGQIPGVTIRNLGGEPSAEAKITIRGEGSRKDESVLWVVDGVPGAPFNINDVESIVVLKDAASAAIYGAYSGSAGVIMVTTKKGSTGKAMITYEGSYGISKATNLPQSLTIEQQRQVRELAYKNGSGAALPSGWDVSKNPYIGTTHTDWIDAITRTAPFQRHYITLSGGSETLTNRLSFLYTDNEGTLLNTFHKELNLRYDATYKFGKHIRLREDAFFKTWDNRSTSTDSGGGGVISGALTMPHSAEAYYSDGTFGGTAPKDQEYKDKYGSNFADLHGDNINPLRILLAESLLRKPITFNSSTFLEIADVIPGLKFTSRFTYKLDKTFDKTFTPMRTEPGKPLLNNSVSYESSTFYKWEVENTLNYDKVFGDHHVGALVSTTANKQRGLSFGTSNGMLETKTLSTSIWNLEHQV</sequence>
<feature type="domain" description="TonB-dependent receptor plug" evidence="1">
    <location>
        <begin position="21"/>
        <end position="107"/>
    </location>
</feature>
<gene>
    <name evidence="2" type="ORF">EZS27_013747</name>
</gene>
<proteinExistence type="predicted"/>
<evidence type="ECO:0000313" key="2">
    <source>
        <dbReference type="EMBL" id="KAA6338231.1"/>
    </source>
</evidence>
<protein>
    <submittedName>
        <fullName evidence="2">TonB-dependent receptor SusC</fullName>
    </submittedName>
</protein>
<dbReference type="AlphaFoldDB" id="A0A5J4RYU5"/>